<dbReference type="EMBL" id="JBJIAA010000005">
    <property type="protein sequence ID" value="MFL0250316.1"/>
    <property type="molecule type" value="Genomic_DNA"/>
</dbReference>
<keyword evidence="3" id="KW-1185">Reference proteome</keyword>
<dbReference type="InterPro" id="IPR038175">
    <property type="entry name" value="CBM21_dom_sf"/>
</dbReference>
<evidence type="ECO:0000259" key="1">
    <source>
        <dbReference type="PROSITE" id="PS51159"/>
    </source>
</evidence>
<name>A0ABW8TDI9_9CLOT</name>
<feature type="domain" description="CBM21" evidence="1">
    <location>
        <begin position="1"/>
        <end position="71"/>
    </location>
</feature>
<comment type="caution">
    <text evidence="2">The sequence shown here is derived from an EMBL/GenBank/DDBJ whole genome shotgun (WGS) entry which is preliminary data.</text>
</comment>
<dbReference type="Gene3D" id="2.60.40.2440">
    <property type="entry name" value="Carbohydrate binding type-21 domain"/>
    <property type="match status" value="1"/>
</dbReference>
<dbReference type="PANTHER" id="PTHR12307">
    <property type="entry name" value="PROTEIN PHOSPHATASE 1 REGULATORY SUBUNIT"/>
    <property type="match status" value="1"/>
</dbReference>
<evidence type="ECO:0000313" key="2">
    <source>
        <dbReference type="EMBL" id="MFL0250316.1"/>
    </source>
</evidence>
<dbReference type="RefSeq" id="WP_406786976.1">
    <property type="nucleotide sequence ID" value="NZ_JBJIAA010000005.1"/>
</dbReference>
<accession>A0ABW8TDI9</accession>
<proteinExistence type="predicted"/>
<dbReference type="Proteomes" id="UP001623592">
    <property type="component" value="Unassembled WGS sequence"/>
</dbReference>
<protein>
    <recommendedName>
        <fullName evidence="1">CBM21 domain-containing protein</fullName>
    </recommendedName>
</protein>
<dbReference type="InterPro" id="IPR050782">
    <property type="entry name" value="PP1_regulatory_subunit_3"/>
</dbReference>
<sequence>MKVRYTEDNWETYKETVISSPVGSYSSDEASQWLANIKVSNSTKQVQFAVLYEVNGTEYWDNNFGSNYVVNY</sequence>
<reference evidence="2 3" key="1">
    <citation type="submission" date="2024-11" db="EMBL/GenBank/DDBJ databases">
        <authorList>
            <person name="Heng Y.C."/>
            <person name="Lim A.C.H."/>
            <person name="Lee J.K.Y."/>
            <person name="Kittelmann S."/>
        </authorList>
    </citation>
    <scope>NUCLEOTIDE SEQUENCE [LARGE SCALE GENOMIC DNA]</scope>
    <source>
        <strain evidence="2 3">WILCCON 0114</strain>
    </source>
</reference>
<dbReference type="InterPro" id="IPR005036">
    <property type="entry name" value="CBM21_dom"/>
</dbReference>
<dbReference type="PANTHER" id="PTHR12307:SF36">
    <property type="entry name" value="GLYCOGEN-BINDING SUBUNIT 76A"/>
    <property type="match status" value="1"/>
</dbReference>
<organism evidence="2 3">
    <name type="scientific">Clostridium neuense</name>
    <dbReference type="NCBI Taxonomy" id="1728934"/>
    <lineage>
        <taxon>Bacteria</taxon>
        <taxon>Bacillati</taxon>
        <taxon>Bacillota</taxon>
        <taxon>Clostridia</taxon>
        <taxon>Eubacteriales</taxon>
        <taxon>Clostridiaceae</taxon>
        <taxon>Clostridium</taxon>
    </lineage>
</organism>
<dbReference type="Pfam" id="PF03370">
    <property type="entry name" value="CBM_21"/>
    <property type="match status" value="1"/>
</dbReference>
<gene>
    <name evidence="2" type="ORF">ACJDT4_07750</name>
</gene>
<evidence type="ECO:0000313" key="3">
    <source>
        <dbReference type="Proteomes" id="UP001623592"/>
    </source>
</evidence>
<dbReference type="PROSITE" id="PS51159">
    <property type="entry name" value="CBM21"/>
    <property type="match status" value="1"/>
</dbReference>